<dbReference type="Proteomes" id="UP001501844">
    <property type="component" value="Unassembled WGS sequence"/>
</dbReference>
<sequence>MHTNPLSKPYPLMKKLFLMALVCALAITAKPVQAQNTLIKANLLTPLFQTGSFYVEQVIKEDKSVQLGVFFTQIADVSGYGITPEYRVYLSDTPAPDGFYVAPFLSFMKFTIEDKDPDYGYKGKSTNFGGGLIAGRQWIFKEKVSFDIFIGPEYTNGNITVERGTEEQIDDAGYNGWLPRGGIALGLRF</sequence>
<comment type="caution">
    <text evidence="2">The sequence shown here is derived from an EMBL/GenBank/DDBJ whole genome shotgun (WGS) entry which is preliminary data.</text>
</comment>
<evidence type="ECO:0000313" key="2">
    <source>
        <dbReference type="EMBL" id="GAA4308844.1"/>
    </source>
</evidence>
<feature type="chain" id="PRO_5045077706" description="DUF3575 domain-containing protein" evidence="1">
    <location>
        <begin position="35"/>
        <end position="189"/>
    </location>
</feature>
<evidence type="ECO:0000313" key="3">
    <source>
        <dbReference type="Proteomes" id="UP001501844"/>
    </source>
</evidence>
<evidence type="ECO:0008006" key="4">
    <source>
        <dbReference type="Google" id="ProtNLM"/>
    </source>
</evidence>
<reference evidence="3" key="1">
    <citation type="journal article" date="2019" name="Int. J. Syst. Evol. Microbiol.">
        <title>The Global Catalogue of Microorganisms (GCM) 10K type strain sequencing project: providing services to taxonomists for standard genome sequencing and annotation.</title>
        <authorList>
            <consortium name="The Broad Institute Genomics Platform"/>
            <consortium name="The Broad Institute Genome Sequencing Center for Infectious Disease"/>
            <person name="Wu L."/>
            <person name="Ma J."/>
        </authorList>
    </citation>
    <scope>NUCLEOTIDE SEQUENCE [LARGE SCALE GENOMIC DNA]</scope>
    <source>
        <strain evidence="3">JCM 17917</strain>
    </source>
</reference>
<protein>
    <recommendedName>
        <fullName evidence="4">DUF3575 domain-containing protein</fullName>
    </recommendedName>
</protein>
<proteinExistence type="predicted"/>
<accession>A0ABP8FQL8</accession>
<organism evidence="2 3">
    <name type="scientific">Nibribacter koreensis</name>
    <dbReference type="NCBI Taxonomy" id="1084519"/>
    <lineage>
        <taxon>Bacteria</taxon>
        <taxon>Pseudomonadati</taxon>
        <taxon>Bacteroidota</taxon>
        <taxon>Cytophagia</taxon>
        <taxon>Cytophagales</taxon>
        <taxon>Hymenobacteraceae</taxon>
        <taxon>Nibribacter</taxon>
    </lineage>
</organism>
<dbReference type="EMBL" id="BAABGX010000002">
    <property type="protein sequence ID" value="GAA4308844.1"/>
    <property type="molecule type" value="Genomic_DNA"/>
</dbReference>
<gene>
    <name evidence="2" type="ORF">GCM10023183_25700</name>
</gene>
<keyword evidence="1" id="KW-0732">Signal</keyword>
<dbReference type="Pfam" id="PF12099">
    <property type="entry name" value="DUF3575"/>
    <property type="match status" value="1"/>
</dbReference>
<name>A0ABP8FQL8_9BACT</name>
<evidence type="ECO:0000256" key="1">
    <source>
        <dbReference type="SAM" id="SignalP"/>
    </source>
</evidence>
<dbReference type="InterPro" id="IPR021958">
    <property type="entry name" value="DUF3575"/>
</dbReference>
<feature type="signal peptide" evidence="1">
    <location>
        <begin position="1"/>
        <end position="34"/>
    </location>
</feature>
<keyword evidence="3" id="KW-1185">Reference proteome</keyword>